<dbReference type="InterPro" id="IPR048981">
    <property type="entry name" value="AP5B1_C"/>
</dbReference>
<dbReference type="EMBL" id="KZ502946">
    <property type="protein sequence ID" value="PKU70177.1"/>
    <property type="molecule type" value="Genomic_DNA"/>
</dbReference>
<proteinExistence type="predicted"/>
<sequence length="1226" mass="135860">MLTSTTTVQKETDPFDRPQIAFYARICCRPVITVTGTAWPHHPGSGRPQMAKHSPANQTIPAVGQRRLRIPLRSAGSEDGRWRITPTLSHLQIFALARVLLICAKRIPMEKQTSDKNSYPQGPAPAQQLSPQDWETLIDDFQSGIPSRRIRWLPFPLLDFTLSSLFRKDIPISLKPQLLLFLEDSFDLLFRPSPSSSFHLLLDSLRSLLIQYPGEFSLKEQAMISTTSIAIATLDSPSPHLIDPLIELLLSVANRPNHGPDRYMRSVACECLRELELAYPLLLSDAVGHLWFLAQTERTHAAQSYALLLATAVASIARHGLLSSPSSILSTSVILVPFNSPSAVISPSVFSEPTDVNLRELRRIVAFLLERPQALNPCATMELVSVLVSIVGALERHMPAVAALLKVQFSCLLYCYDPILCHIVLMLYSRFSDAFSGDDELGIFRRLAHTPNETQQSLVFRLLAIHWLLGSSQLAHEKGFLSSLAQCLYPLVFDPLALKAAKLDALAVVAAHTGHFQSEKDTANHERKKAGSATVVKLFYDGLVCVSAFKWLPPWSTETSVAFRSFHKFLIGVSPHYVSGLPDDELHAVFDSSIFQNLQDMLVELASTHRGLVPVIAFFVDRLMGCNGHQLVGERLLQTLDEKLLPKLYNGFLLGSYFPIFERIARNDTIPPGGLLQLLTKYMLYLTVNHGSESGLRSWSQGSKVLGICRAMLVHHRSSRVFLSLSHLLSSASQSFPDLEVRDSARICLRMLLCIPGKKLKTIINFGGKLPGVSPSTHPASLFQIPLPRHPQDANKQSSISAFIHLERAISPLVKQSWSLTLPSIETGKSETSYSKEINDVLTPSTAPDCEVDVSIDRISLQEEALRVIDSKVAETLRVLRRHFACIPDYRYMPGTKIGIPCLLRFEAGLLNQVSGFDSPTMSSNLVDNLPALYAIVITFKSTAKYGSIPACHVPFLLGEPSKTGLDVIPNECEVQENSCFRASIMVELEPREPMPGLIDAALTANIENGQMISGLLQSITVGIEDMFLKAVLPSDVADDQVPQYYLDLFHALWEACGSSANTERETFTLHGGKGGVAIYGTRSVKLLDVSPNSLISATEQYLAPFVVSVAGQPLVNIVGSNGVIRNVIWEDDSAVFPVKESKALVQYLESEPLQLEYTQDEIALWYPPETCKRNLGTLLVLIFLPPRFHLLFQMEVGKFSTLVRIRTDHWPCLAYVDEYLESLVT</sequence>
<evidence type="ECO:0000259" key="1">
    <source>
        <dbReference type="Pfam" id="PF21588"/>
    </source>
</evidence>
<evidence type="ECO:0000313" key="3">
    <source>
        <dbReference type="EMBL" id="PKU70177.1"/>
    </source>
</evidence>
<reference evidence="3 4" key="2">
    <citation type="journal article" date="2017" name="Nature">
        <title>The Apostasia genome and the evolution of orchids.</title>
        <authorList>
            <person name="Zhang G.Q."/>
            <person name="Liu K.W."/>
            <person name="Li Z."/>
            <person name="Lohaus R."/>
            <person name="Hsiao Y.Y."/>
            <person name="Niu S.C."/>
            <person name="Wang J.Y."/>
            <person name="Lin Y.C."/>
            <person name="Xu Q."/>
            <person name="Chen L.J."/>
            <person name="Yoshida K."/>
            <person name="Fujiwara S."/>
            <person name="Wang Z.W."/>
            <person name="Zhang Y.Q."/>
            <person name="Mitsuda N."/>
            <person name="Wang M."/>
            <person name="Liu G.H."/>
            <person name="Pecoraro L."/>
            <person name="Huang H.X."/>
            <person name="Xiao X.J."/>
            <person name="Lin M."/>
            <person name="Wu X.Y."/>
            <person name="Wu W.L."/>
            <person name="Chen Y.Y."/>
            <person name="Chang S.B."/>
            <person name="Sakamoto S."/>
            <person name="Ohme-Takagi M."/>
            <person name="Yagi M."/>
            <person name="Zeng S.J."/>
            <person name="Shen C.Y."/>
            <person name="Yeh C.M."/>
            <person name="Luo Y.B."/>
            <person name="Tsai W.C."/>
            <person name="Van de Peer Y."/>
            <person name="Liu Z.J."/>
        </authorList>
    </citation>
    <scope>NUCLEOTIDE SEQUENCE [LARGE SCALE GENOMIC DNA]</scope>
    <source>
        <tissue evidence="3">The whole plant</tissue>
    </source>
</reference>
<name>A0A2I0W3E2_9ASPA</name>
<dbReference type="Pfam" id="PF21590">
    <property type="entry name" value="AP5B1_C"/>
    <property type="match status" value="1"/>
</dbReference>
<evidence type="ECO:0000259" key="2">
    <source>
        <dbReference type="Pfam" id="PF21590"/>
    </source>
</evidence>
<organism evidence="3 4">
    <name type="scientific">Dendrobium catenatum</name>
    <dbReference type="NCBI Taxonomy" id="906689"/>
    <lineage>
        <taxon>Eukaryota</taxon>
        <taxon>Viridiplantae</taxon>
        <taxon>Streptophyta</taxon>
        <taxon>Embryophyta</taxon>
        <taxon>Tracheophyta</taxon>
        <taxon>Spermatophyta</taxon>
        <taxon>Magnoliopsida</taxon>
        <taxon>Liliopsida</taxon>
        <taxon>Asparagales</taxon>
        <taxon>Orchidaceae</taxon>
        <taxon>Epidendroideae</taxon>
        <taxon>Malaxideae</taxon>
        <taxon>Dendrobiinae</taxon>
        <taxon>Dendrobium</taxon>
    </lineage>
</organism>
<reference evidence="3 4" key="1">
    <citation type="journal article" date="2016" name="Sci. Rep.">
        <title>The Dendrobium catenatum Lindl. genome sequence provides insights into polysaccharide synthase, floral development and adaptive evolution.</title>
        <authorList>
            <person name="Zhang G.Q."/>
            <person name="Xu Q."/>
            <person name="Bian C."/>
            <person name="Tsai W.C."/>
            <person name="Yeh C.M."/>
            <person name="Liu K.W."/>
            <person name="Yoshida K."/>
            <person name="Zhang L.S."/>
            <person name="Chang S.B."/>
            <person name="Chen F."/>
            <person name="Shi Y."/>
            <person name="Su Y.Y."/>
            <person name="Zhang Y.Q."/>
            <person name="Chen L.J."/>
            <person name="Yin Y."/>
            <person name="Lin M."/>
            <person name="Huang H."/>
            <person name="Deng H."/>
            <person name="Wang Z.W."/>
            <person name="Zhu S.L."/>
            <person name="Zhao X."/>
            <person name="Deng C."/>
            <person name="Niu S.C."/>
            <person name="Huang J."/>
            <person name="Wang M."/>
            <person name="Liu G.H."/>
            <person name="Yang H.J."/>
            <person name="Xiao X.J."/>
            <person name="Hsiao Y.Y."/>
            <person name="Wu W.L."/>
            <person name="Chen Y.Y."/>
            <person name="Mitsuda N."/>
            <person name="Ohme-Takagi M."/>
            <person name="Luo Y.B."/>
            <person name="Van de Peer Y."/>
            <person name="Liu Z.J."/>
        </authorList>
    </citation>
    <scope>NUCLEOTIDE SEQUENCE [LARGE SCALE GENOMIC DNA]</scope>
    <source>
        <tissue evidence="3">The whole plant</tissue>
    </source>
</reference>
<dbReference type="PANTHER" id="PTHR34033:SF1">
    <property type="entry name" value="AP-5 COMPLEX SUBUNIT BETA-1"/>
    <property type="match status" value="1"/>
</dbReference>
<dbReference type="GO" id="GO:0030119">
    <property type="term" value="C:AP-type membrane coat adaptor complex"/>
    <property type="evidence" value="ECO:0007669"/>
    <property type="project" value="TreeGrafter"/>
</dbReference>
<dbReference type="GO" id="GO:0016197">
    <property type="term" value="P:endosomal transport"/>
    <property type="evidence" value="ECO:0007669"/>
    <property type="project" value="InterPro"/>
</dbReference>
<feature type="domain" description="AP5B1 middle" evidence="1">
    <location>
        <begin position="358"/>
        <end position="521"/>
    </location>
</feature>
<protein>
    <submittedName>
        <fullName evidence="3">Uncharacterized protein</fullName>
    </submittedName>
</protein>
<dbReference type="InterPro" id="IPR048979">
    <property type="entry name" value="AP5B1_middle"/>
</dbReference>
<keyword evidence="4" id="KW-1185">Reference proteome</keyword>
<dbReference type="InterPro" id="IPR038741">
    <property type="entry name" value="AP5B1"/>
</dbReference>
<feature type="domain" description="AP5B1 C-terminal" evidence="2">
    <location>
        <begin position="1178"/>
        <end position="1223"/>
    </location>
</feature>
<dbReference type="Proteomes" id="UP000233837">
    <property type="component" value="Unassembled WGS sequence"/>
</dbReference>
<dbReference type="PANTHER" id="PTHR34033">
    <property type="entry name" value="AP-5 COMPLEX SUBUNIT BETA-1"/>
    <property type="match status" value="1"/>
</dbReference>
<evidence type="ECO:0000313" key="4">
    <source>
        <dbReference type="Proteomes" id="UP000233837"/>
    </source>
</evidence>
<dbReference type="AlphaFoldDB" id="A0A2I0W3E2"/>
<feature type="domain" description="AP5B1 middle" evidence="1">
    <location>
        <begin position="592"/>
        <end position="760"/>
    </location>
</feature>
<gene>
    <name evidence="3" type="ORF">MA16_Dca010298</name>
</gene>
<accession>A0A2I0W3E2</accession>
<dbReference type="Pfam" id="PF21588">
    <property type="entry name" value="AP5B1_middle"/>
    <property type="match status" value="2"/>
</dbReference>